<proteinExistence type="predicted"/>
<accession>A0ACD4NMZ8</accession>
<evidence type="ECO:0000313" key="2">
    <source>
        <dbReference type="Proteomes" id="UP001163223"/>
    </source>
</evidence>
<dbReference type="Proteomes" id="UP001163223">
    <property type="component" value="Chromosome"/>
</dbReference>
<sequence>MRSISRAAALTAATFIWGALAPLAHAEDVYYLNQSQSGFNLPGVNLPQGQDEVRASDGTTCRSAVSGSGAYLDVGAIDGSNTAQGSIATYGRVVIPLGVSGRRLDCSKLYELEVARLKMELELLKMGLKGEGAAAATSSSPSARNWDKDGWSDGSGSNVLVSQ</sequence>
<dbReference type="EMBL" id="CP113520">
    <property type="protein sequence ID" value="WAJ27991.1"/>
    <property type="molecule type" value="Genomic_DNA"/>
</dbReference>
<gene>
    <name evidence="1" type="ORF">OXU80_24695</name>
</gene>
<name>A0ACD4NMZ8_9HYPH</name>
<protein>
    <submittedName>
        <fullName evidence="1">Uncharacterized protein</fullName>
    </submittedName>
</protein>
<organism evidence="1 2">
    <name type="scientific">Antarcticirhabdus aurantiaca</name>
    <dbReference type="NCBI Taxonomy" id="2606717"/>
    <lineage>
        <taxon>Bacteria</taxon>
        <taxon>Pseudomonadati</taxon>
        <taxon>Pseudomonadota</taxon>
        <taxon>Alphaproteobacteria</taxon>
        <taxon>Hyphomicrobiales</taxon>
        <taxon>Aurantimonadaceae</taxon>
        <taxon>Antarcticirhabdus</taxon>
    </lineage>
</organism>
<keyword evidence="2" id="KW-1185">Reference proteome</keyword>
<evidence type="ECO:0000313" key="1">
    <source>
        <dbReference type="EMBL" id="WAJ27991.1"/>
    </source>
</evidence>
<reference evidence="1" key="1">
    <citation type="submission" date="2022-11" db="EMBL/GenBank/DDBJ databases">
        <title>beta-Carotene-producing bacterium, Jeongeuplla avenae sp. nov., alleviates the salt stress of Arabidopsis seedlings.</title>
        <authorList>
            <person name="Jiang L."/>
            <person name="Lee J."/>
        </authorList>
    </citation>
    <scope>NUCLEOTIDE SEQUENCE</scope>
    <source>
        <strain evidence="1">DY_R2A_6</strain>
    </source>
</reference>